<evidence type="ECO:0000313" key="2">
    <source>
        <dbReference type="Proteomes" id="UP000018050"/>
    </source>
</evidence>
<accession>U6GCZ2</accession>
<gene>
    <name evidence="1" type="ORF">EAH_00030040</name>
</gene>
<dbReference type="RefSeq" id="XP_013251632.1">
    <property type="nucleotide sequence ID" value="XM_013396178.1"/>
</dbReference>
<protein>
    <submittedName>
        <fullName evidence="1">Uncharacterized protein</fullName>
    </submittedName>
</protein>
<organism evidence="1 2">
    <name type="scientific">Eimeria acervulina</name>
    <name type="common">Coccidian parasite</name>
    <dbReference type="NCBI Taxonomy" id="5801"/>
    <lineage>
        <taxon>Eukaryota</taxon>
        <taxon>Sar</taxon>
        <taxon>Alveolata</taxon>
        <taxon>Apicomplexa</taxon>
        <taxon>Conoidasida</taxon>
        <taxon>Coccidia</taxon>
        <taxon>Eucoccidiorida</taxon>
        <taxon>Eimeriorina</taxon>
        <taxon>Eimeriidae</taxon>
        <taxon>Eimeria</taxon>
    </lineage>
</organism>
<proteinExistence type="predicted"/>
<keyword evidence="2" id="KW-1185">Reference proteome</keyword>
<dbReference type="Proteomes" id="UP000018050">
    <property type="component" value="Unassembled WGS sequence"/>
</dbReference>
<dbReference type="OrthoDB" id="345960at2759"/>
<reference evidence="1" key="2">
    <citation type="submission" date="2013-10" db="EMBL/GenBank/DDBJ databases">
        <authorList>
            <person name="Aslett M."/>
        </authorList>
    </citation>
    <scope>NUCLEOTIDE SEQUENCE</scope>
    <source>
        <strain evidence="1">Houghton</strain>
    </source>
</reference>
<reference evidence="1" key="1">
    <citation type="submission" date="2013-10" db="EMBL/GenBank/DDBJ databases">
        <title>Genomic analysis of the causative agents of coccidiosis in chickens.</title>
        <authorList>
            <person name="Reid A.J."/>
            <person name="Blake D."/>
            <person name="Billington K."/>
            <person name="Browne H."/>
            <person name="Dunn M."/>
            <person name="Hung S."/>
            <person name="Kawahara F."/>
            <person name="Miranda-Saavedra D."/>
            <person name="Mourier T."/>
            <person name="Nagra H."/>
            <person name="Otto T.D."/>
            <person name="Rawlings N."/>
            <person name="Sanchez A."/>
            <person name="Sanders M."/>
            <person name="Subramaniam C."/>
            <person name="Tay Y."/>
            <person name="Dear P."/>
            <person name="Doerig C."/>
            <person name="Gruber A."/>
            <person name="Parkinson J."/>
            <person name="Shirley M."/>
            <person name="Wan K.L."/>
            <person name="Berriman M."/>
            <person name="Tomley F."/>
            <person name="Pain A."/>
        </authorList>
    </citation>
    <scope>NUCLEOTIDE SEQUENCE</scope>
    <source>
        <strain evidence="1">Houghton</strain>
    </source>
</reference>
<name>U6GCZ2_EIMAC</name>
<dbReference type="EMBL" id="HG670808">
    <property type="protein sequence ID" value="CDI78116.1"/>
    <property type="molecule type" value="Genomic_DNA"/>
</dbReference>
<evidence type="ECO:0000313" key="1">
    <source>
        <dbReference type="EMBL" id="CDI78116.1"/>
    </source>
</evidence>
<dbReference type="VEuPathDB" id="ToxoDB:EAH_00030040"/>
<dbReference type="AlphaFoldDB" id="U6GCZ2"/>
<dbReference type="GeneID" id="25271074"/>
<sequence length="293" mass="32955">MVCAIATPDKFGFPAEVEELRVEQHPVLVSPNTANLIRKTVGDNIWFQLTNEYGEAVNACVDDAMHCITRREYDRSKYRAPSDPTMIPQLFIYLQSVEDREFALERSWNSQRRLSVLERRDLTMRTVQSEQNSSSSPFCRIVVHSGEPLQTEPRTQREPLSVLIDKDHAAPEQVAQASESNPFYHESCVGGGRTTISNPCSRASRTAHTLSKRALDPITDPAVPQGYLKYWARRVGQDAADIPESEEFELAYAKKAQSLFPFRSTTTEWTVNTAGGVCADSIASYCNLIDLYN</sequence>